<evidence type="ECO:0000256" key="2">
    <source>
        <dbReference type="SAM" id="SignalP"/>
    </source>
</evidence>
<dbReference type="AlphaFoldDB" id="A0A8J2P1U1"/>
<evidence type="ECO:0000259" key="3">
    <source>
        <dbReference type="Pfam" id="PF00135"/>
    </source>
</evidence>
<dbReference type="InterPro" id="IPR002018">
    <property type="entry name" value="CarbesteraseB"/>
</dbReference>
<keyword evidence="5" id="KW-1185">Reference proteome</keyword>
<proteinExistence type="predicted"/>
<dbReference type="EMBL" id="CAJVCH010088962">
    <property type="protein sequence ID" value="CAG7722401.1"/>
    <property type="molecule type" value="Genomic_DNA"/>
</dbReference>
<feature type="domain" description="Carboxylesterase type B" evidence="3">
    <location>
        <begin position="23"/>
        <end position="111"/>
    </location>
</feature>
<reference evidence="4" key="1">
    <citation type="submission" date="2021-06" db="EMBL/GenBank/DDBJ databases">
        <authorList>
            <person name="Hodson N. C."/>
            <person name="Mongue J. A."/>
            <person name="Jaron S. K."/>
        </authorList>
    </citation>
    <scope>NUCLEOTIDE SEQUENCE</scope>
</reference>
<organism evidence="4 5">
    <name type="scientific">Allacma fusca</name>
    <dbReference type="NCBI Taxonomy" id="39272"/>
    <lineage>
        <taxon>Eukaryota</taxon>
        <taxon>Metazoa</taxon>
        <taxon>Ecdysozoa</taxon>
        <taxon>Arthropoda</taxon>
        <taxon>Hexapoda</taxon>
        <taxon>Collembola</taxon>
        <taxon>Symphypleona</taxon>
        <taxon>Sminthuridae</taxon>
        <taxon>Allacma</taxon>
    </lineage>
</organism>
<sequence length="125" mass="14464">MKLLTGLGIFIQVCFNKVFLGMAPTDFGVAHADDLPLLFWIPFVFKFSPDEEADTKFSKDFVKLWASFAKNEKMFFRGVEFTPVSNGQLKYLDLNDSPKMIRAPFQERMEFLESLGIQKLRVRNN</sequence>
<dbReference type="Proteomes" id="UP000708208">
    <property type="component" value="Unassembled WGS sequence"/>
</dbReference>
<comment type="caution">
    <text evidence="4">The sequence shown here is derived from an EMBL/GenBank/DDBJ whole genome shotgun (WGS) entry which is preliminary data.</text>
</comment>
<accession>A0A8J2P1U1</accession>
<gene>
    <name evidence="4" type="ORF">AFUS01_LOCUS11540</name>
</gene>
<keyword evidence="1" id="KW-0325">Glycoprotein</keyword>
<protein>
    <recommendedName>
        <fullName evidence="3">Carboxylesterase type B domain-containing protein</fullName>
    </recommendedName>
</protein>
<feature type="signal peptide" evidence="2">
    <location>
        <begin position="1"/>
        <end position="16"/>
    </location>
</feature>
<evidence type="ECO:0000256" key="1">
    <source>
        <dbReference type="ARBA" id="ARBA00023180"/>
    </source>
</evidence>
<dbReference type="Pfam" id="PF00135">
    <property type="entry name" value="COesterase"/>
    <property type="match status" value="1"/>
</dbReference>
<evidence type="ECO:0000313" key="5">
    <source>
        <dbReference type="Proteomes" id="UP000708208"/>
    </source>
</evidence>
<evidence type="ECO:0000313" key="4">
    <source>
        <dbReference type="EMBL" id="CAG7722401.1"/>
    </source>
</evidence>
<feature type="chain" id="PRO_5035278103" description="Carboxylesterase type B domain-containing protein" evidence="2">
    <location>
        <begin position="17"/>
        <end position="125"/>
    </location>
</feature>
<name>A0A8J2P1U1_9HEXA</name>
<keyword evidence="2" id="KW-0732">Signal</keyword>